<feature type="transmembrane region" description="Helical" evidence="1">
    <location>
        <begin position="84"/>
        <end position="106"/>
    </location>
</feature>
<evidence type="ECO:0000256" key="1">
    <source>
        <dbReference type="SAM" id="Phobius"/>
    </source>
</evidence>
<evidence type="ECO:0000313" key="3">
    <source>
        <dbReference type="Proteomes" id="UP001497512"/>
    </source>
</evidence>
<evidence type="ECO:0000313" key="2">
    <source>
        <dbReference type="EMBL" id="CAK9227112.1"/>
    </source>
</evidence>
<dbReference type="EMBL" id="OZ019897">
    <property type="protein sequence ID" value="CAK9227112.1"/>
    <property type="molecule type" value="Genomic_DNA"/>
</dbReference>
<reference evidence="2" key="1">
    <citation type="submission" date="2024-02" db="EMBL/GenBank/DDBJ databases">
        <authorList>
            <consortium name="ELIXIR-Norway"/>
            <consortium name="Elixir Norway"/>
        </authorList>
    </citation>
    <scope>NUCLEOTIDE SEQUENCE</scope>
</reference>
<accession>A0ABP0UQ70</accession>
<keyword evidence="1" id="KW-0472">Membrane</keyword>
<name>A0ABP0UQ70_9BRYO</name>
<gene>
    <name evidence="2" type="ORF">CSSPTR1EN2_LOCUS18576</name>
</gene>
<sequence>MGLTITRCQSCANNPIFAEVVQERYKTMVYAFDRAIELSFGALAAPAVGILAERVFGYDISSSGIIIPDSSSPAEARAFFCGMFWVNVIPSAIGSLLYTFFVFHICQGSR</sequence>
<keyword evidence="1" id="KW-0812">Transmembrane</keyword>
<proteinExistence type="predicted"/>
<keyword evidence="1" id="KW-1133">Transmembrane helix</keyword>
<protein>
    <submittedName>
        <fullName evidence="2">Uncharacterized protein</fullName>
    </submittedName>
</protein>
<keyword evidence="3" id="KW-1185">Reference proteome</keyword>
<organism evidence="2 3">
    <name type="scientific">Sphagnum troendelagicum</name>
    <dbReference type="NCBI Taxonomy" id="128251"/>
    <lineage>
        <taxon>Eukaryota</taxon>
        <taxon>Viridiplantae</taxon>
        <taxon>Streptophyta</taxon>
        <taxon>Embryophyta</taxon>
        <taxon>Bryophyta</taxon>
        <taxon>Sphagnophytina</taxon>
        <taxon>Sphagnopsida</taxon>
        <taxon>Sphagnales</taxon>
        <taxon>Sphagnaceae</taxon>
        <taxon>Sphagnum</taxon>
    </lineage>
</organism>
<dbReference type="Proteomes" id="UP001497512">
    <property type="component" value="Chromosome 5"/>
</dbReference>